<evidence type="ECO:0000256" key="1">
    <source>
        <dbReference type="SAM" id="Coils"/>
    </source>
</evidence>
<feature type="coiled-coil region" evidence="1">
    <location>
        <begin position="6"/>
        <end position="33"/>
    </location>
</feature>
<sequence length="97" mass="11034">MQSNYIQSLINKNKHLEQTIEELEAMKAAYAELISPHKIGDIIKSDSFDNTEIKIINIKISNIFNDNIELKLSGYARKQNGEFGLRVLTAKKLIPSE</sequence>
<dbReference type="AlphaFoldDB" id="A0AB36E2M8"/>
<reference evidence="2 3" key="1">
    <citation type="submission" date="2014-11" db="EMBL/GenBank/DDBJ databases">
        <title>Pan-genome of Gallibacterium spp.</title>
        <authorList>
            <person name="Kudirkiene E."/>
            <person name="Bojesen A.M."/>
        </authorList>
    </citation>
    <scope>NUCLEOTIDE SEQUENCE [LARGE SCALE GENOMIC DNA]</scope>
    <source>
        <strain evidence="2 3">18469/18</strain>
    </source>
</reference>
<name>A0AB36E2M8_9PAST</name>
<dbReference type="EMBL" id="JTJU01000028">
    <property type="protein sequence ID" value="OBX10430.1"/>
    <property type="molecule type" value="Genomic_DNA"/>
</dbReference>
<evidence type="ECO:0000313" key="2">
    <source>
        <dbReference type="EMBL" id="OBX10430.1"/>
    </source>
</evidence>
<accession>A0AB36E2M8</accession>
<dbReference type="RefSeq" id="WP_066111328.1">
    <property type="nucleotide sequence ID" value="NZ_JTJT01000007.1"/>
</dbReference>
<comment type="caution">
    <text evidence="2">The sequence shown here is derived from an EMBL/GenBank/DDBJ whole genome shotgun (WGS) entry which is preliminary data.</text>
</comment>
<proteinExistence type="predicted"/>
<protein>
    <submittedName>
        <fullName evidence="2">Uncharacterized protein</fullName>
    </submittedName>
</protein>
<gene>
    <name evidence="2" type="ORF">QV09_05670</name>
</gene>
<dbReference type="Proteomes" id="UP000092527">
    <property type="component" value="Unassembled WGS sequence"/>
</dbReference>
<keyword evidence="1" id="KW-0175">Coiled coil</keyword>
<organism evidence="2 3">
    <name type="scientific">Gallibacterium salpingitidis</name>
    <dbReference type="NCBI Taxonomy" id="505341"/>
    <lineage>
        <taxon>Bacteria</taxon>
        <taxon>Pseudomonadati</taxon>
        <taxon>Pseudomonadota</taxon>
        <taxon>Gammaproteobacteria</taxon>
        <taxon>Pasteurellales</taxon>
        <taxon>Pasteurellaceae</taxon>
        <taxon>Gallibacterium</taxon>
    </lineage>
</organism>
<evidence type="ECO:0000313" key="3">
    <source>
        <dbReference type="Proteomes" id="UP000092527"/>
    </source>
</evidence>